<dbReference type="Pfam" id="PF22282">
    <property type="entry name" value="CydS"/>
    <property type="match status" value="1"/>
</dbReference>
<keyword evidence="1" id="KW-0472">Membrane</keyword>
<organism evidence="2 3">
    <name type="scientific">Oceanobacillus aidingensis</name>
    <dbReference type="NCBI Taxonomy" id="645964"/>
    <lineage>
        <taxon>Bacteria</taxon>
        <taxon>Bacillati</taxon>
        <taxon>Bacillota</taxon>
        <taxon>Bacilli</taxon>
        <taxon>Bacillales</taxon>
        <taxon>Bacillaceae</taxon>
        <taxon>Oceanobacillus</taxon>
    </lineage>
</organism>
<gene>
    <name evidence="2" type="ORF">ACFO3P_20500</name>
</gene>
<accession>A0ABV9K3T0</accession>
<keyword evidence="3" id="KW-1185">Reference proteome</keyword>
<dbReference type="Proteomes" id="UP001595988">
    <property type="component" value="Unassembled WGS sequence"/>
</dbReference>
<dbReference type="RefSeq" id="WP_374705745.1">
    <property type="nucleotide sequence ID" value="NZ_JBHSFT010000049.1"/>
</dbReference>
<keyword evidence="1" id="KW-1133">Transmembrane helix</keyword>
<evidence type="ECO:0000256" key="1">
    <source>
        <dbReference type="SAM" id="Phobius"/>
    </source>
</evidence>
<name>A0ABV9K3T0_9BACI</name>
<evidence type="ECO:0000313" key="2">
    <source>
        <dbReference type="EMBL" id="MFC4664563.1"/>
    </source>
</evidence>
<sequence length="30" mass="3262">MLNQFLIFIAPFIVLIAAIALAFVAAAKDR</sequence>
<proteinExistence type="predicted"/>
<evidence type="ECO:0000313" key="3">
    <source>
        <dbReference type="Proteomes" id="UP001595988"/>
    </source>
</evidence>
<keyword evidence="1" id="KW-0812">Transmembrane</keyword>
<comment type="caution">
    <text evidence="2">The sequence shown here is derived from an EMBL/GenBank/DDBJ whole genome shotgun (WGS) entry which is preliminary data.</text>
</comment>
<dbReference type="EMBL" id="JBHSFT010000049">
    <property type="protein sequence ID" value="MFC4664563.1"/>
    <property type="molecule type" value="Genomic_DNA"/>
</dbReference>
<feature type="transmembrane region" description="Helical" evidence="1">
    <location>
        <begin position="6"/>
        <end position="27"/>
    </location>
</feature>
<dbReference type="InterPro" id="IPR054381">
    <property type="entry name" value="CydS"/>
</dbReference>
<protein>
    <submittedName>
        <fullName evidence="2">Uncharacterized protein</fullName>
    </submittedName>
</protein>
<reference evidence="3" key="1">
    <citation type="journal article" date="2019" name="Int. J. Syst. Evol. Microbiol.">
        <title>The Global Catalogue of Microorganisms (GCM) 10K type strain sequencing project: providing services to taxonomists for standard genome sequencing and annotation.</title>
        <authorList>
            <consortium name="The Broad Institute Genomics Platform"/>
            <consortium name="The Broad Institute Genome Sequencing Center for Infectious Disease"/>
            <person name="Wu L."/>
            <person name="Ma J."/>
        </authorList>
    </citation>
    <scope>NUCLEOTIDE SEQUENCE [LARGE SCALE GENOMIC DNA]</scope>
    <source>
        <strain evidence="3">CCUG 37257</strain>
    </source>
</reference>